<name>A0A4S4NMY7_9BACT</name>
<sequence length="596" mass="66866">MDPTEGPPPLTGQMLSSPLNRPMPTLEQKHRLQSIIQLVLAVALLVVINVLANARLGGMRLYGAIDLTEDKRFTLTESTREQLSALPEPVYVRILLEGDLPASYQRLRTAVAETLEDFTAYTDRLEYEFVDPLVGDPEEVRQRQEDMLKDGIVPMTDYQQSAGERTTRAIYPYALIYYGDRQRIVPLLETARPDVAIEQQLNQAESLLEYNFTSAIESLTDDDKPVIGFTLGNGELGALQFADLVAELRKDYEVGPVYLDSFATLPADIDLLIIAKPTVPFTDFQAFKLDQYVMNGGKVIWAIDAVAMDYDSLRATGEAYPESRTTGLEDLFFKYGFRLGNQLVLDLVNTPIPIATNQGQSGPKFTLVPFPYHVLALPEADNPIVQNIDAVDMRYPTLIELVGDNDRVRETVLLASSDRSRRQRLPSPIDLDAQKFSVDLDRFNEEDLPLAVLLEGTFESPYANRLSRDNEQLLRSSGLDYRAESVPTGMIVISDGDVLANSVNSRGEVGYLGVNPFTKIPYANKTFMLNAVEYLLNPDGVITSRGKQVKLRLLDREEAVARAGYWRAINLFLPLIALALFGWVFNYLRRRRYTTS</sequence>
<evidence type="ECO:0000313" key="5">
    <source>
        <dbReference type="EMBL" id="THH41314.1"/>
    </source>
</evidence>
<protein>
    <submittedName>
        <fullName evidence="5">Gliding motility-associated ABC transporter substrate-binding protein GldG</fullName>
    </submittedName>
</protein>
<reference evidence="5 6" key="1">
    <citation type="submission" date="2019-04" db="EMBL/GenBank/DDBJ databases">
        <title>Lewinella litorea sp. nov., isolated from a marine sand.</title>
        <authorList>
            <person name="Yoon J.-H."/>
        </authorList>
    </citation>
    <scope>NUCLEOTIDE SEQUENCE [LARGE SCALE GENOMIC DNA]</scope>
    <source>
        <strain evidence="5 6">HSMS-39</strain>
    </source>
</reference>
<comment type="caution">
    <text evidence="5">The sequence shown here is derived from an EMBL/GenBank/DDBJ whole genome shotgun (WGS) entry which is preliminary data.</text>
</comment>
<accession>A0A4S4NMY7</accession>
<dbReference type="Proteomes" id="UP000308528">
    <property type="component" value="Unassembled WGS sequence"/>
</dbReference>
<evidence type="ECO:0000259" key="3">
    <source>
        <dbReference type="Pfam" id="PF09822"/>
    </source>
</evidence>
<feature type="domain" description="ABC-type uncharacterised transport system" evidence="3">
    <location>
        <begin position="224"/>
        <end position="531"/>
    </location>
</feature>
<keyword evidence="2" id="KW-0472">Membrane</keyword>
<dbReference type="InterPro" id="IPR019863">
    <property type="entry name" value="Motility-assoc_ABC-rel_GldG"/>
</dbReference>
<dbReference type="NCBIfam" id="TIGR03521">
    <property type="entry name" value="GldG"/>
    <property type="match status" value="1"/>
</dbReference>
<gene>
    <name evidence="5" type="primary">gldG</name>
    <name evidence="5" type="ORF">E4021_01580</name>
</gene>
<keyword evidence="2" id="KW-0812">Transmembrane</keyword>
<feature type="compositionally biased region" description="Pro residues" evidence="1">
    <location>
        <begin position="1"/>
        <end position="10"/>
    </location>
</feature>
<keyword evidence="2" id="KW-1133">Transmembrane helix</keyword>
<evidence type="ECO:0000313" key="6">
    <source>
        <dbReference type="Proteomes" id="UP000308528"/>
    </source>
</evidence>
<evidence type="ECO:0000259" key="4">
    <source>
        <dbReference type="Pfam" id="PF23357"/>
    </source>
</evidence>
<evidence type="ECO:0000256" key="1">
    <source>
        <dbReference type="SAM" id="MobiDB-lite"/>
    </source>
</evidence>
<dbReference type="OrthoDB" id="9777219at2"/>
<feature type="region of interest" description="Disordered" evidence="1">
    <location>
        <begin position="1"/>
        <end position="23"/>
    </location>
</feature>
<organism evidence="5 6">
    <name type="scientific">Neolewinella litorea</name>
    <dbReference type="NCBI Taxonomy" id="2562452"/>
    <lineage>
        <taxon>Bacteria</taxon>
        <taxon>Pseudomonadati</taxon>
        <taxon>Bacteroidota</taxon>
        <taxon>Saprospiria</taxon>
        <taxon>Saprospirales</taxon>
        <taxon>Lewinellaceae</taxon>
        <taxon>Neolewinella</taxon>
    </lineage>
</organism>
<feature type="domain" description="DUF7088" evidence="4">
    <location>
        <begin position="69"/>
        <end position="176"/>
    </location>
</feature>
<dbReference type="InterPro" id="IPR055396">
    <property type="entry name" value="DUF7088"/>
</dbReference>
<keyword evidence="6" id="KW-1185">Reference proteome</keyword>
<evidence type="ECO:0000256" key="2">
    <source>
        <dbReference type="SAM" id="Phobius"/>
    </source>
</evidence>
<dbReference type="Pfam" id="PF09822">
    <property type="entry name" value="ABC_transp_aux"/>
    <property type="match status" value="1"/>
</dbReference>
<dbReference type="AlphaFoldDB" id="A0A4S4NMY7"/>
<proteinExistence type="predicted"/>
<dbReference type="EMBL" id="SRSF01000001">
    <property type="protein sequence ID" value="THH41314.1"/>
    <property type="molecule type" value="Genomic_DNA"/>
</dbReference>
<dbReference type="Pfam" id="PF23357">
    <property type="entry name" value="DUF7088"/>
    <property type="match status" value="1"/>
</dbReference>
<dbReference type="InterPro" id="IPR019196">
    <property type="entry name" value="ABC_transp_unknown"/>
</dbReference>
<feature type="transmembrane region" description="Helical" evidence="2">
    <location>
        <begin position="565"/>
        <end position="588"/>
    </location>
</feature>